<feature type="compositionally biased region" description="Gly residues" evidence="1">
    <location>
        <begin position="224"/>
        <end position="248"/>
    </location>
</feature>
<sequence length="275" mass="30149">MESSYIAEKSLSEGENLPESCLFNMLGDDISGEVVISENGTMFCMNDVQKVPDEGHYIEKYQDDEEDEDDEESGDDFSEVELLPRMGYGKSEPKRVIKIEHQKQYSDEDEDDQEDENILDESSLAQTDYLKKEPPKYEPNFTPTAALNLVSALKGSREKEGKQARERGVSWAPDVYDPSSSTEHFDTTNNQRHKSELKAKGLTGKSRQKLGGEGVGGHEESEGEGGGGGCGRGSKVGGNKGTVGGGGKAVVKSKDRKHAKKKHGRSSSKYSNLDE</sequence>
<protein>
    <submittedName>
        <fullName evidence="2">Uncharacterized protein</fullName>
    </submittedName>
</protein>
<reference evidence="2 3" key="1">
    <citation type="journal article" date="2015" name="Proc. Natl. Acad. Sci. U.S.A.">
        <title>The resurrection genome of Boea hygrometrica: A blueprint for survival of dehydration.</title>
        <authorList>
            <person name="Xiao L."/>
            <person name="Yang G."/>
            <person name="Zhang L."/>
            <person name="Yang X."/>
            <person name="Zhao S."/>
            <person name="Ji Z."/>
            <person name="Zhou Q."/>
            <person name="Hu M."/>
            <person name="Wang Y."/>
            <person name="Chen M."/>
            <person name="Xu Y."/>
            <person name="Jin H."/>
            <person name="Xiao X."/>
            <person name="Hu G."/>
            <person name="Bao F."/>
            <person name="Hu Y."/>
            <person name="Wan P."/>
            <person name="Li L."/>
            <person name="Deng X."/>
            <person name="Kuang T."/>
            <person name="Xiang C."/>
            <person name="Zhu J.K."/>
            <person name="Oliver M.J."/>
            <person name="He Y."/>
        </authorList>
    </citation>
    <scope>NUCLEOTIDE SEQUENCE [LARGE SCALE GENOMIC DNA]</scope>
    <source>
        <strain evidence="3">cv. XS01</strain>
    </source>
</reference>
<organism evidence="2 3">
    <name type="scientific">Dorcoceras hygrometricum</name>
    <dbReference type="NCBI Taxonomy" id="472368"/>
    <lineage>
        <taxon>Eukaryota</taxon>
        <taxon>Viridiplantae</taxon>
        <taxon>Streptophyta</taxon>
        <taxon>Embryophyta</taxon>
        <taxon>Tracheophyta</taxon>
        <taxon>Spermatophyta</taxon>
        <taxon>Magnoliopsida</taxon>
        <taxon>eudicotyledons</taxon>
        <taxon>Gunneridae</taxon>
        <taxon>Pentapetalae</taxon>
        <taxon>asterids</taxon>
        <taxon>lamiids</taxon>
        <taxon>Lamiales</taxon>
        <taxon>Gesneriaceae</taxon>
        <taxon>Didymocarpoideae</taxon>
        <taxon>Trichosporeae</taxon>
        <taxon>Loxocarpinae</taxon>
        <taxon>Dorcoceras</taxon>
    </lineage>
</organism>
<feature type="region of interest" description="Disordered" evidence="1">
    <location>
        <begin position="56"/>
        <end position="275"/>
    </location>
</feature>
<feature type="compositionally biased region" description="Polar residues" evidence="1">
    <location>
        <begin position="178"/>
        <end position="190"/>
    </location>
</feature>
<evidence type="ECO:0000313" key="3">
    <source>
        <dbReference type="Proteomes" id="UP000250235"/>
    </source>
</evidence>
<feature type="compositionally biased region" description="Basic and acidic residues" evidence="1">
    <location>
        <begin position="91"/>
        <end position="106"/>
    </location>
</feature>
<dbReference type="AlphaFoldDB" id="A0A2Z7CZM4"/>
<feature type="compositionally biased region" description="Basic residues" evidence="1">
    <location>
        <begin position="254"/>
        <end position="266"/>
    </location>
</feature>
<evidence type="ECO:0000313" key="2">
    <source>
        <dbReference type="EMBL" id="KZV52290.1"/>
    </source>
</evidence>
<dbReference type="OrthoDB" id="2016966at2759"/>
<accession>A0A2Z7CZM4</accession>
<evidence type="ECO:0000256" key="1">
    <source>
        <dbReference type="SAM" id="MobiDB-lite"/>
    </source>
</evidence>
<dbReference type="Proteomes" id="UP000250235">
    <property type="component" value="Unassembled WGS sequence"/>
</dbReference>
<feature type="compositionally biased region" description="Basic and acidic residues" evidence="1">
    <location>
        <begin position="155"/>
        <end position="168"/>
    </location>
</feature>
<proteinExistence type="predicted"/>
<dbReference type="PANTHER" id="PTHR34952">
    <property type="entry name" value="OS05G0113500 PROTEIN"/>
    <property type="match status" value="1"/>
</dbReference>
<dbReference type="PANTHER" id="PTHR34952:SF2">
    <property type="entry name" value="OS05G0113500 PROTEIN"/>
    <property type="match status" value="1"/>
</dbReference>
<dbReference type="EMBL" id="KQ991122">
    <property type="protein sequence ID" value="KZV52290.1"/>
    <property type="molecule type" value="Genomic_DNA"/>
</dbReference>
<feature type="compositionally biased region" description="Acidic residues" evidence="1">
    <location>
        <begin position="62"/>
        <end position="79"/>
    </location>
</feature>
<name>A0A2Z7CZM4_9LAMI</name>
<gene>
    <name evidence="2" type="ORF">F511_35026</name>
</gene>
<keyword evidence="3" id="KW-1185">Reference proteome</keyword>
<feature type="compositionally biased region" description="Acidic residues" evidence="1">
    <location>
        <begin position="107"/>
        <end position="119"/>
    </location>
</feature>